<dbReference type="PANTHER" id="PTHR45722:SF2">
    <property type="entry name" value="LARGE RIBOSOMAL SUBUNIT PROTEIN UL29-RELATED"/>
    <property type="match status" value="1"/>
</dbReference>
<organism evidence="7 8">
    <name type="scientific">Oopsacas minuta</name>
    <dbReference type="NCBI Taxonomy" id="111878"/>
    <lineage>
        <taxon>Eukaryota</taxon>
        <taxon>Metazoa</taxon>
        <taxon>Porifera</taxon>
        <taxon>Hexactinellida</taxon>
        <taxon>Hexasterophora</taxon>
        <taxon>Lyssacinosida</taxon>
        <taxon>Leucopsacidae</taxon>
        <taxon>Oopsacas</taxon>
    </lineage>
</organism>
<dbReference type="GO" id="GO:0022625">
    <property type="term" value="C:cytosolic large ribosomal subunit"/>
    <property type="evidence" value="ECO:0007669"/>
    <property type="project" value="InterPro"/>
</dbReference>
<dbReference type="GO" id="GO:0006412">
    <property type="term" value="P:translation"/>
    <property type="evidence" value="ECO:0007669"/>
    <property type="project" value="InterPro"/>
</dbReference>
<dbReference type="InterPro" id="IPR018254">
    <property type="entry name" value="Ribosomal_uL29_CS"/>
</dbReference>
<dbReference type="GO" id="GO:0003735">
    <property type="term" value="F:structural constituent of ribosome"/>
    <property type="evidence" value="ECO:0007669"/>
    <property type="project" value="InterPro"/>
</dbReference>
<dbReference type="HAMAP" id="MF_00374">
    <property type="entry name" value="Ribosomal_uL29"/>
    <property type="match status" value="1"/>
</dbReference>
<dbReference type="InterPro" id="IPR036049">
    <property type="entry name" value="Ribosomal_uL29_sf"/>
</dbReference>
<dbReference type="Gene3D" id="6.10.250.3450">
    <property type="match status" value="1"/>
</dbReference>
<evidence type="ECO:0000256" key="2">
    <source>
        <dbReference type="ARBA" id="ARBA00022980"/>
    </source>
</evidence>
<dbReference type="CDD" id="cd00427">
    <property type="entry name" value="Ribosomal_L29_HIP"/>
    <property type="match status" value="1"/>
</dbReference>
<evidence type="ECO:0000256" key="6">
    <source>
        <dbReference type="SAM" id="MobiDB-lite"/>
    </source>
</evidence>
<evidence type="ECO:0000256" key="3">
    <source>
        <dbReference type="ARBA" id="ARBA00023274"/>
    </source>
</evidence>
<comment type="caution">
    <text evidence="7">The sequence shown here is derived from an EMBL/GenBank/DDBJ whole genome shotgun (WGS) entry which is preliminary data.</text>
</comment>
<accession>A0AAV7KKZ7</accession>
<evidence type="ECO:0000313" key="8">
    <source>
        <dbReference type="Proteomes" id="UP001165289"/>
    </source>
</evidence>
<protein>
    <recommendedName>
        <fullName evidence="4">Large ribosomal subunit protein uL29</fullName>
    </recommendedName>
    <alternativeName>
        <fullName evidence="5">60S ribosomal protein L35</fullName>
    </alternativeName>
</protein>
<dbReference type="EMBL" id="JAKMXF010000003">
    <property type="protein sequence ID" value="KAI6661911.1"/>
    <property type="molecule type" value="Genomic_DNA"/>
</dbReference>
<evidence type="ECO:0000256" key="4">
    <source>
        <dbReference type="ARBA" id="ARBA00035204"/>
    </source>
</evidence>
<keyword evidence="3" id="KW-0687">Ribonucleoprotein</keyword>
<dbReference type="GO" id="GO:0000463">
    <property type="term" value="P:maturation of LSU-rRNA from tricistronic rRNA transcript (SSU-rRNA, 5.8S rRNA, LSU-rRNA)"/>
    <property type="evidence" value="ECO:0007669"/>
    <property type="project" value="InterPro"/>
</dbReference>
<dbReference type="AlphaFoldDB" id="A0AAV7KKZ7"/>
<dbReference type="SUPFAM" id="SSF46561">
    <property type="entry name" value="Ribosomal protein L29 (L29p)"/>
    <property type="match status" value="1"/>
</dbReference>
<dbReference type="Gene3D" id="1.10.287.310">
    <property type="match status" value="1"/>
</dbReference>
<feature type="region of interest" description="Disordered" evidence="6">
    <location>
        <begin position="94"/>
        <end position="114"/>
    </location>
</feature>
<dbReference type="PANTHER" id="PTHR45722">
    <property type="entry name" value="60S RIBOSOMAL PROTEIN L35"/>
    <property type="match status" value="1"/>
</dbReference>
<dbReference type="InterPro" id="IPR001854">
    <property type="entry name" value="Ribosomal_uL29"/>
</dbReference>
<comment type="similarity">
    <text evidence="1">Belongs to the universal ribosomal protein uL29 family.</text>
</comment>
<dbReference type="FunFam" id="1.10.287.310:FF:000002">
    <property type="entry name" value="60S ribosomal protein L35"/>
    <property type="match status" value="1"/>
</dbReference>
<evidence type="ECO:0000313" key="7">
    <source>
        <dbReference type="EMBL" id="KAI6661911.1"/>
    </source>
</evidence>
<dbReference type="PROSITE" id="PS00579">
    <property type="entry name" value="RIBOSOMAL_L29"/>
    <property type="match status" value="1"/>
</dbReference>
<dbReference type="InterPro" id="IPR045059">
    <property type="entry name" value="Ribosomal_uL29_euk"/>
</dbReference>
<evidence type="ECO:0000256" key="5">
    <source>
        <dbReference type="ARBA" id="ARBA00035334"/>
    </source>
</evidence>
<keyword evidence="8" id="KW-1185">Reference proteome</keyword>
<dbReference type="Proteomes" id="UP001165289">
    <property type="component" value="Unassembled WGS sequence"/>
</dbReference>
<keyword evidence="2" id="KW-0689">Ribosomal protein</keyword>
<name>A0AAV7KKZ7_9METZ</name>
<dbReference type="FunFam" id="6.10.250.3450:FF:000001">
    <property type="entry name" value="60S ribosomal protein L35"/>
    <property type="match status" value="1"/>
</dbReference>
<reference evidence="7 8" key="1">
    <citation type="journal article" date="2023" name="BMC Biol.">
        <title>The compact genome of the sponge Oopsacas minuta (Hexactinellida) is lacking key metazoan core genes.</title>
        <authorList>
            <person name="Santini S."/>
            <person name="Schenkelaars Q."/>
            <person name="Jourda C."/>
            <person name="Duchesne M."/>
            <person name="Belahbib H."/>
            <person name="Rocher C."/>
            <person name="Selva M."/>
            <person name="Riesgo A."/>
            <person name="Vervoort M."/>
            <person name="Leys S.P."/>
            <person name="Kodjabachian L."/>
            <person name="Le Bivic A."/>
            <person name="Borchiellini C."/>
            <person name="Claverie J.M."/>
            <person name="Renard E."/>
        </authorList>
    </citation>
    <scope>NUCLEOTIDE SEQUENCE [LARGE SCALE GENOMIC DNA]</scope>
    <source>
        <strain evidence="7">SPO-2</strain>
    </source>
</reference>
<dbReference type="Pfam" id="PF00831">
    <property type="entry name" value="Ribosomal_L29"/>
    <property type="match status" value="1"/>
</dbReference>
<dbReference type="NCBIfam" id="TIGR00012">
    <property type="entry name" value="L29"/>
    <property type="match status" value="1"/>
</dbReference>
<evidence type="ECO:0000256" key="1">
    <source>
        <dbReference type="ARBA" id="ARBA00009254"/>
    </source>
</evidence>
<dbReference type="GO" id="GO:0003729">
    <property type="term" value="F:mRNA binding"/>
    <property type="evidence" value="ECO:0007669"/>
    <property type="project" value="TreeGrafter"/>
</dbReference>
<sequence>MSKTKAKDLREVKNRKDLLNQLDELKKELITLKVSKATGSTGSKPAKIKIIRRSIARILTVLNAKERQELKKYYSKKKYKPLDMRPKLTRAIRRQLSKSEKKKKTLRQVKKERHFPMRKFAIKTK</sequence>
<gene>
    <name evidence="7" type="ORF">LOD99_9681</name>
</gene>
<proteinExistence type="inferred from homology"/>